<comment type="subunit">
    <text evidence="3">Monomer.</text>
</comment>
<dbReference type="SUPFAM" id="SSF54980">
    <property type="entry name" value="EF-G C-terminal domain-like"/>
    <property type="match status" value="2"/>
</dbReference>
<keyword evidence="3" id="KW-0820">tRNA-binding</keyword>
<dbReference type="CDD" id="cd03710">
    <property type="entry name" value="BipA_TypA_C"/>
    <property type="match status" value="1"/>
</dbReference>
<dbReference type="CDD" id="cd16263">
    <property type="entry name" value="BipA_III"/>
    <property type="match status" value="1"/>
</dbReference>
<dbReference type="FunFam" id="3.30.70.240:FF:000002">
    <property type="entry name" value="GTP-binding protein TypA"/>
    <property type="match status" value="1"/>
</dbReference>
<dbReference type="Pfam" id="PF00009">
    <property type="entry name" value="GTP_EFTU"/>
    <property type="match status" value="1"/>
</dbReference>
<evidence type="ECO:0000256" key="3">
    <source>
        <dbReference type="HAMAP-Rule" id="MF_00849"/>
    </source>
</evidence>
<dbReference type="InterPro" id="IPR006298">
    <property type="entry name" value="BipA"/>
</dbReference>
<dbReference type="GO" id="GO:0097216">
    <property type="term" value="F:guanosine tetraphosphate binding"/>
    <property type="evidence" value="ECO:0007669"/>
    <property type="project" value="UniProtKB-ARBA"/>
</dbReference>
<accession>A0AA41YS77</accession>
<dbReference type="NCBIfam" id="TIGR00231">
    <property type="entry name" value="small_GTP"/>
    <property type="match status" value="1"/>
</dbReference>
<feature type="binding site" evidence="3">
    <location>
        <begin position="126"/>
        <end position="129"/>
    </location>
    <ligand>
        <name>GTP</name>
        <dbReference type="ChEBI" id="CHEBI:37565"/>
    </ligand>
</feature>
<comment type="subcellular location">
    <subcellularLocation>
        <location evidence="3">Cytoplasm</location>
    </subcellularLocation>
    <text evidence="3">Binds to ribosomes.</text>
</comment>
<dbReference type="GO" id="GO:0005829">
    <property type="term" value="C:cytosol"/>
    <property type="evidence" value="ECO:0007669"/>
    <property type="project" value="TreeGrafter"/>
</dbReference>
<reference evidence="5" key="2">
    <citation type="submission" date="2022-10" db="EMBL/GenBank/DDBJ databases">
        <authorList>
            <person name="Trinh H.N."/>
        </authorList>
    </citation>
    <scope>NUCLEOTIDE SEQUENCE</scope>
    <source>
        <strain evidence="5">RN2-1</strain>
    </source>
</reference>
<dbReference type="PANTHER" id="PTHR42908">
    <property type="entry name" value="TRANSLATION ELONGATION FACTOR-RELATED"/>
    <property type="match status" value="1"/>
</dbReference>
<dbReference type="NCBIfam" id="TIGR01394">
    <property type="entry name" value="TypA_BipA"/>
    <property type="match status" value="1"/>
</dbReference>
<keyword evidence="3" id="KW-0699">rRNA-binding</keyword>
<comment type="catalytic activity">
    <reaction evidence="3">
        <text>GTP + H2O = GDP + phosphate + H(+)</text>
        <dbReference type="Rhea" id="RHEA:19669"/>
        <dbReference type="ChEBI" id="CHEBI:15377"/>
        <dbReference type="ChEBI" id="CHEBI:15378"/>
        <dbReference type="ChEBI" id="CHEBI:37565"/>
        <dbReference type="ChEBI" id="CHEBI:43474"/>
        <dbReference type="ChEBI" id="CHEBI:58189"/>
    </reaction>
</comment>
<dbReference type="Pfam" id="PF21018">
    <property type="entry name" value="BipA_C"/>
    <property type="match status" value="1"/>
</dbReference>
<dbReference type="GO" id="GO:0019843">
    <property type="term" value="F:rRNA binding"/>
    <property type="evidence" value="ECO:0007669"/>
    <property type="project" value="UniProtKB-KW"/>
</dbReference>
<organism evidence="5 6">
    <name type="scientific">Limobrevibacterium gyesilva</name>
    <dbReference type="NCBI Taxonomy" id="2991712"/>
    <lineage>
        <taxon>Bacteria</taxon>
        <taxon>Pseudomonadati</taxon>
        <taxon>Pseudomonadota</taxon>
        <taxon>Alphaproteobacteria</taxon>
        <taxon>Acetobacterales</taxon>
        <taxon>Acetobacteraceae</taxon>
        <taxon>Limobrevibacterium</taxon>
    </lineage>
</organism>
<dbReference type="PANTHER" id="PTHR42908:SF8">
    <property type="entry name" value="TR-TYPE G DOMAIN-CONTAINING PROTEIN"/>
    <property type="match status" value="1"/>
</dbReference>
<dbReference type="GO" id="GO:1990904">
    <property type="term" value="C:ribonucleoprotein complex"/>
    <property type="evidence" value="ECO:0007669"/>
    <property type="project" value="TreeGrafter"/>
</dbReference>
<dbReference type="EC" id="3.6.5.-" evidence="3"/>
<dbReference type="GO" id="GO:0043022">
    <property type="term" value="F:ribosome binding"/>
    <property type="evidence" value="ECO:0007669"/>
    <property type="project" value="UniProtKB-UniRule"/>
</dbReference>
<comment type="similarity">
    <text evidence="3">Belongs to the TRAFAC class translation factor GTPase superfamily. Classic translation factor GTPase family. BipA subfamily.</text>
</comment>
<dbReference type="GO" id="GO:0000027">
    <property type="term" value="P:ribosomal large subunit assembly"/>
    <property type="evidence" value="ECO:0007669"/>
    <property type="project" value="UniProtKB-UniRule"/>
</dbReference>
<dbReference type="Pfam" id="PF00679">
    <property type="entry name" value="EFG_C"/>
    <property type="match status" value="1"/>
</dbReference>
<dbReference type="Gene3D" id="2.40.30.10">
    <property type="entry name" value="Translation factors"/>
    <property type="match status" value="1"/>
</dbReference>
<dbReference type="InterPro" id="IPR000795">
    <property type="entry name" value="T_Tr_GTP-bd_dom"/>
</dbReference>
<dbReference type="InterPro" id="IPR004161">
    <property type="entry name" value="EFTu-like_2"/>
</dbReference>
<keyword evidence="1 3" id="KW-0547">Nucleotide-binding</keyword>
<evidence type="ECO:0000259" key="4">
    <source>
        <dbReference type="PROSITE" id="PS51722"/>
    </source>
</evidence>
<dbReference type="HAMAP" id="MF_00849">
    <property type="entry name" value="BipA"/>
    <property type="match status" value="1"/>
</dbReference>
<dbReference type="EMBL" id="JAPDNT010000050">
    <property type="protein sequence ID" value="MCW3477761.1"/>
    <property type="molecule type" value="Genomic_DNA"/>
</dbReference>
<dbReference type="GO" id="GO:0003924">
    <property type="term" value="F:GTPase activity"/>
    <property type="evidence" value="ECO:0007669"/>
    <property type="project" value="UniProtKB-UniRule"/>
</dbReference>
<dbReference type="InterPro" id="IPR000640">
    <property type="entry name" value="EFG_V-like"/>
</dbReference>
<feature type="domain" description="Tr-type G" evidence="4">
    <location>
        <begin position="1"/>
        <end position="196"/>
    </location>
</feature>
<dbReference type="CDD" id="cd03691">
    <property type="entry name" value="BipA_TypA_II"/>
    <property type="match status" value="1"/>
</dbReference>
<dbReference type="InterPro" id="IPR027417">
    <property type="entry name" value="P-loop_NTPase"/>
</dbReference>
<dbReference type="GO" id="GO:0005525">
    <property type="term" value="F:GTP binding"/>
    <property type="evidence" value="ECO:0007669"/>
    <property type="project" value="UniProtKB-UniRule"/>
</dbReference>
<proteinExistence type="inferred from homology"/>
<keyword evidence="3" id="KW-0378">Hydrolase</keyword>
<dbReference type="Gene3D" id="3.40.50.300">
    <property type="entry name" value="P-loop containing nucleotide triphosphate hydrolases"/>
    <property type="match status" value="1"/>
</dbReference>
<reference evidence="5" key="1">
    <citation type="submission" date="2022-09" db="EMBL/GenBank/DDBJ databases">
        <title>Rhodovastum sp. nov. RN2-1 isolated from soil in Seongnam, South Korea.</title>
        <authorList>
            <person name="Le N.T."/>
        </authorList>
    </citation>
    <scope>NUCLEOTIDE SEQUENCE</scope>
    <source>
        <strain evidence="5">RN2-1</strain>
    </source>
</reference>
<dbReference type="CDD" id="cd01891">
    <property type="entry name" value="TypA_BipA"/>
    <property type="match status" value="1"/>
</dbReference>
<dbReference type="Proteomes" id="UP001165679">
    <property type="component" value="Unassembled WGS sequence"/>
</dbReference>
<dbReference type="PROSITE" id="PS51722">
    <property type="entry name" value="G_TR_2"/>
    <property type="match status" value="1"/>
</dbReference>
<dbReference type="RefSeq" id="WP_264716727.1">
    <property type="nucleotide sequence ID" value="NZ_JAPDNT010000050.1"/>
</dbReference>
<evidence type="ECO:0000313" key="6">
    <source>
        <dbReference type="Proteomes" id="UP001165679"/>
    </source>
</evidence>
<evidence type="ECO:0000256" key="2">
    <source>
        <dbReference type="ARBA" id="ARBA00023134"/>
    </source>
</evidence>
<evidence type="ECO:0000313" key="5">
    <source>
        <dbReference type="EMBL" id="MCW3477761.1"/>
    </source>
</evidence>
<dbReference type="Pfam" id="PF03144">
    <property type="entry name" value="GTP_EFTU_D2"/>
    <property type="match status" value="1"/>
</dbReference>
<feature type="binding site" evidence="3">
    <location>
        <begin position="13"/>
        <end position="18"/>
    </location>
    <ligand>
        <name>GTP</name>
        <dbReference type="ChEBI" id="CHEBI:37565"/>
    </ligand>
</feature>
<dbReference type="FunFam" id="3.30.70.870:FF:000003">
    <property type="entry name" value="GTP-binding protein TypA"/>
    <property type="match status" value="1"/>
</dbReference>
<dbReference type="InterPro" id="IPR047042">
    <property type="entry name" value="BipA_II"/>
</dbReference>
<sequence>MDIRNIAIIAHVDHGKTTLVDQLLKQSGAFREHQHVAERALDRSDLERERGITILAKCASVLWKDTRINIVDTPGHADFGGEVERILNMVDGAIVLVDAAEGVLPQTKFVVGKALERGLKPIVVVNKIDRQDARADEVHVEVFDLFAALGATDEQLDFPMLYASGRQGWASPTLDGERKDLSPMFDLVLRHVKAPALDRDAPFAMVASILDYDNFLGRVLTGRLEQGRARLNMPLKVLRQDGSVVETGRLTKLMGFRGLERVAIEEAVAGDIIAIAGLTEATVPDSIGAPELTAPLHAIPVDPPTLAMTFRVNDGPLGGREGKKVTSRQIRDRLLREAEGNVAIKITESAESEAFEVAGRGELQLGVLIETMRREGFELTIGRPRVLTRQNPDTGEREEPMEEVLVDVDEPYTGVVVEKLSRRKGQLQDMRPSGGGKVRLTFTMPSRGLIGYHGEFLTDTRGTGIMNRLFAGYGPWAGPIEGRRNGSLISNSDGEAIHYSLFYLQERGVLFVDPGDKVYLGMILGEHSRGSDLDVNPIKEKKLTNIRAAGKDDAMLLIPPRRMSLEQAIAYIEDDELVEVTPSAVRLRKRHLDPHERKRFERKTDAEAAA</sequence>
<gene>
    <name evidence="5" type="primary">typA</name>
    <name evidence="3" type="synonym">bipA</name>
    <name evidence="5" type="ORF">OL599_24730</name>
</gene>
<keyword evidence="3" id="KW-0694">RNA-binding</keyword>
<evidence type="ECO:0000256" key="1">
    <source>
        <dbReference type="ARBA" id="ARBA00022741"/>
    </source>
</evidence>
<dbReference type="InterPro" id="IPR047041">
    <property type="entry name" value="BipA_GTP-bd_dom"/>
</dbReference>
<keyword evidence="6" id="KW-1185">Reference proteome</keyword>
<dbReference type="FunFam" id="3.40.50.300:FF:000055">
    <property type="entry name" value="GTP-binding protein TypA"/>
    <property type="match status" value="1"/>
</dbReference>
<dbReference type="InterPro" id="IPR042116">
    <property type="entry name" value="TypA/BipA_C"/>
</dbReference>
<dbReference type="InterPro" id="IPR035647">
    <property type="entry name" value="EFG_III/V"/>
</dbReference>
<keyword evidence="3" id="KW-0690">Ribosome biogenesis</keyword>
<dbReference type="AlphaFoldDB" id="A0AA41YS77"/>
<dbReference type="PRINTS" id="PR00315">
    <property type="entry name" value="ELONGATNFCT"/>
</dbReference>
<dbReference type="GO" id="GO:0000049">
    <property type="term" value="F:tRNA binding"/>
    <property type="evidence" value="ECO:0007669"/>
    <property type="project" value="UniProtKB-KW"/>
</dbReference>
<dbReference type="SUPFAM" id="SSF50447">
    <property type="entry name" value="Translation proteins"/>
    <property type="match status" value="1"/>
</dbReference>
<dbReference type="Gene3D" id="3.30.70.240">
    <property type="match status" value="1"/>
</dbReference>
<dbReference type="InterPro" id="IPR035651">
    <property type="entry name" value="BipA_V"/>
</dbReference>
<dbReference type="Gene3D" id="2.40.50.250">
    <property type="entry name" value="bipa protein"/>
    <property type="match status" value="1"/>
</dbReference>
<name>A0AA41YS77_9PROT</name>
<keyword evidence="3" id="KW-0963">Cytoplasm</keyword>
<dbReference type="SUPFAM" id="SSF52540">
    <property type="entry name" value="P-loop containing nucleoside triphosphate hydrolases"/>
    <property type="match status" value="1"/>
</dbReference>
<comment type="caution">
    <text evidence="5">The sequence shown here is derived from an EMBL/GenBank/DDBJ whole genome shotgun (WGS) entry which is preliminary data.</text>
</comment>
<keyword evidence="2 3" id="KW-0342">GTP-binding</keyword>
<dbReference type="InterPro" id="IPR047043">
    <property type="entry name" value="BipA_III"/>
</dbReference>
<dbReference type="FunFam" id="2.40.50.250:FF:000001">
    <property type="entry name" value="GTP-binding protein TypA"/>
    <property type="match status" value="1"/>
</dbReference>
<dbReference type="InterPro" id="IPR031157">
    <property type="entry name" value="G_TR_CS"/>
</dbReference>
<protein>
    <recommendedName>
        <fullName evidence="3">Large ribosomal subunit assembly factor BipA</fullName>
        <ecNumber evidence="3">3.6.5.-</ecNumber>
    </recommendedName>
    <alternativeName>
        <fullName evidence="3">GTP-binding protein BipA</fullName>
    </alternativeName>
</protein>
<comment type="function">
    <text evidence="3">A 50S ribosomal subunit assembly protein with GTPase activity, required for 50S subunit assembly at low temperatures, may also play a role in translation. Binds GTP and analogs. Binds the 70S ribosome between the 30S and 50S subunits, in a similar position as ribosome-bound EF-G; it contacts a number of ribosomal proteins, both rRNAs and the A-site tRNA.</text>
</comment>
<dbReference type="PROSITE" id="PS00301">
    <property type="entry name" value="G_TR_1"/>
    <property type="match status" value="1"/>
</dbReference>
<dbReference type="InterPro" id="IPR005225">
    <property type="entry name" value="Small_GTP-bd"/>
</dbReference>
<dbReference type="InterPro" id="IPR009000">
    <property type="entry name" value="Transl_B-barrel_sf"/>
</dbReference>
<dbReference type="InterPro" id="IPR048876">
    <property type="entry name" value="BipA_C"/>
</dbReference>
<dbReference type="Gene3D" id="3.30.70.870">
    <property type="entry name" value="Elongation Factor G (Translational Gtpase), domain 3"/>
    <property type="match status" value="1"/>
</dbReference>